<protein>
    <submittedName>
        <fullName evidence="1">2OG-Fe(II) oxygenase</fullName>
    </submittedName>
</protein>
<evidence type="ECO:0000313" key="2">
    <source>
        <dbReference type="Proteomes" id="UP000274850"/>
    </source>
</evidence>
<sequence>MDTITLTFGDVAENHKGMQKLGTLSETGFTLEDLEKAKTWFEERGKVCLLINLTELLPEGTSSEPAYLLVVKDCVNSPCRGPLYQEQSNLTWDSKALMYGRVVNKKARHNLCFADTAQEADYERGKGTVRLECVAFQSNDSDSLLFRARPTTG</sequence>
<keyword evidence="2" id="KW-1185">Reference proteome</keyword>
<reference evidence="1" key="1">
    <citation type="submission" date="2017-08" db="EMBL/GenBank/DDBJ databases">
        <authorList>
            <person name="de Groot N.N."/>
        </authorList>
    </citation>
    <scope>NUCLEOTIDE SEQUENCE</scope>
</reference>
<evidence type="ECO:0000313" key="1">
    <source>
        <dbReference type="EMBL" id="SOB74155.1"/>
    </source>
</evidence>
<name>A0A285Q1S4_9VIRU</name>
<accession>A0A285Q1S4</accession>
<dbReference type="Proteomes" id="UP000274850">
    <property type="component" value="Segment"/>
</dbReference>
<dbReference type="EMBL" id="LT907979">
    <property type="protein sequence ID" value="SOB74155.1"/>
    <property type="molecule type" value="Genomic_DNA"/>
</dbReference>
<gene>
    <name evidence="1" type="ORF">BQ9231_00272</name>
</gene>
<proteinExistence type="predicted"/>
<organism evidence="1">
    <name type="scientific">Cedratvirus lausannensis</name>
    <dbReference type="NCBI Taxonomy" id="2023205"/>
    <lineage>
        <taxon>Viruses</taxon>
        <taxon>Pithoviruses</taxon>
        <taxon>Orthocedratvirinae</taxon>
        <taxon>Alphacedratvirus</taxon>
        <taxon>Alphacedratvirus francolausannense</taxon>
    </lineage>
</organism>